<evidence type="ECO:0000259" key="1">
    <source>
        <dbReference type="Pfam" id="PF24720"/>
    </source>
</evidence>
<evidence type="ECO:0000313" key="2">
    <source>
        <dbReference type="EMBL" id="AOW15569.1"/>
    </source>
</evidence>
<reference evidence="2 5" key="2">
    <citation type="submission" date="2016-10" db="EMBL/GenBank/DDBJ databases">
        <title>Hydorgenophaga sp. LPB0072 isolated from gastropod.</title>
        <authorList>
            <person name="Kim E."/>
            <person name="Yi H."/>
        </authorList>
    </citation>
    <scope>NUCLEOTIDE SEQUENCE [LARGE SCALE GENOMIC DNA]</scope>
    <source>
        <strain evidence="2 5">LPB0072</strain>
    </source>
</reference>
<proteinExistence type="predicted"/>
<protein>
    <recommendedName>
        <fullName evidence="1">DUF7673 domain-containing protein</fullName>
    </recommendedName>
</protein>
<sequence length="97" mass="11043">MAAGEAALHRLYGLAQGDTGQARVIARFLAGLYNGTRFPFDLTDLRTLDDALFENCMALLRMDARHCVQEVHRYFENGGVKWEQMISDWNMEKKSTS</sequence>
<keyword evidence="4" id="KW-1185">Reference proteome</keyword>
<feature type="domain" description="DUF7673" evidence="1">
    <location>
        <begin position="6"/>
        <end position="90"/>
    </location>
</feature>
<evidence type="ECO:0000313" key="4">
    <source>
        <dbReference type="Proteomes" id="UP000185657"/>
    </source>
</evidence>
<organism evidence="2 5">
    <name type="scientific">Hydrogenophaga crassostreae</name>
    <dbReference type="NCBI Taxonomy" id="1763535"/>
    <lineage>
        <taxon>Bacteria</taxon>
        <taxon>Pseudomonadati</taxon>
        <taxon>Pseudomonadota</taxon>
        <taxon>Betaproteobacteria</taxon>
        <taxon>Burkholderiales</taxon>
        <taxon>Comamonadaceae</taxon>
        <taxon>Hydrogenophaga</taxon>
    </lineage>
</organism>
<dbReference type="Proteomes" id="UP000185680">
    <property type="component" value="Chromosome"/>
</dbReference>
<evidence type="ECO:0000313" key="5">
    <source>
        <dbReference type="Proteomes" id="UP000185680"/>
    </source>
</evidence>
<dbReference type="Proteomes" id="UP000185657">
    <property type="component" value="Unassembled WGS sequence"/>
</dbReference>
<dbReference type="Pfam" id="PF24720">
    <property type="entry name" value="DUF7673"/>
    <property type="match status" value="1"/>
</dbReference>
<dbReference type="KEGG" id="hyl:LPB072_11285"/>
<evidence type="ECO:0000313" key="3">
    <source>
        <dbReference type="EMBL" id="OAD42046.1"/>
    </source>
</evidence>
<dbReference type="InterPro" id="IPR056090">
    <property type="entry name" value="DUF7673"/>
</dbReference>
<dbReference type="AlphaFoldDB" id="A0A167I2N1"/>
<gene>
    <name evidence="2" type="ORF">LPB072_11285</name>
    <name evidence="3" type="ORF">LPB72_09905</name>
</gene>
<reference evidence="3 4" key="1">
    <citation type="submission" date="2016-02" db="EMBL/GenBank/DDBJ databases">
        <title>Draft genome sequence of Hydrogenophaga sp. LPB0072.</title>
        <authorList>
            <person name="Shin S.-K."/>
            <person name="Yi H."/>
        </authorList>
    </citation>
    <scope>NUCLEOTIDE SEQUENCE [LARGE SCALE GENOMIC DNA]</scope>
    <source>
        <strain evidence="3 4">LPB0072</strain>
    </source>
</reference>
<dbReference type="EMBL" id="CP017476">
    <property type="protein sequence ID" value="AOW15569.1"/>
    <property type="molecule type" value="Genomic_DNA"/>
</dbReference>
<dbReference type="EMBL" id="LVWD01000013">
    <property type="protein sequence ID" value="OAD42046.1"/>
    <property type="molecule type" value="Genomic_DNA"/>
</dbReference>
<name>A0A167I2N1_9BURK</name>
<dbReference type="STRING" id="1763535.LPB072_11285"/>
<accession>A0A167I2N1</accession>